<dbReference type="HOGENOM" id="CLU_1551897_0_0_2"/>
<feature type="transmembrane region" description="Helical" evidence="1">
    <location>
        <begin position="65"/>
        <end position="84"/>
    </location>
</feature>
<evidence type="ECO:0000313" key="3">
    <source>
        <dbReference type="Proteomes" id="UP000000536"/>
    </source>
</evidence>
<feature type="transmembrane region" description="Helical" evidence="1">
    <location>
        <begin position="147"/>
        <end position="168"/>
    </location>
</feature>
<dbReference type="EnsemblBacteria" id="BAD85094">
    <property type="protein sequence ID" value="BAD85094"/>
    <property type="gene ID" value="TK0905"/>
</dbReference>
<feature type="transmembrane region" description="Helical" evidence="1">
    <location>
        <begin position="7"/>
        <end position="27"/>
    </location>
</feature>
<evidence type="ECO:0000256" key="1">
    <source>
        <dbReference type="SAM" id="Phobius"/>
    </source>
</evidence>
<dbReference type="PATRIC" id="fig|69014.16.peg.884"/>
<feature type="transmembrane region" description="Helical" evidence="1">
    <location>
        <begin position="90"/>
        <end position="110"/>
    </location>
</feature>
<keyword evidence="1" id="KW-0472">Membrane</keyword>
<sequence>MMNTKRVQRFITGSGMGTLVSFVIIVTQYQESVSPRISLTTILIGMIVVGTLFETKVSKDFLSAPISYISGIGAVFLVAALSYWNKDIPGSALLLVVAVSSLPTYFFRPLSLLDAFISGPEYFGGAITGLAIVGAMGLITAENAFGITFVAITGALVVEGISVFLAIISREFTGRKKQEKIR</sequence>
<dbReference type="InParanoid" id="Q5JI48"/>
<feature type="transmembrane region" description="Helical" evidence="1">
    <location>
        <begin position="122"/>
        <end position="141"/>
    </location>
</feature>
<organism evidence="2 3">
    <name type="scientific">Thermococcus kodakarensis (strain ATCC BAA-918 / JCM 12380 / KOD1)</name>
    <name type="common">Pyrococcus kodakaraensis (strain KOD1)</name>
    <dbReference type="NCBI Taxonomy" id="69014"/>
    <lineage>
        <taxon>Archaea</taxon>
        <taxon>Methanobacteriati</taxon>
        <taxon>Methanobacteriota</taxon>
        <taxon>Thermococci</taxon>
        <taxon>Thermococcales</taxon>
        <taxon>Thermococcaceae</taxon>
        <taxon>Thermococcus</taxon>
    </lineage>
</organism>
<keyword evidence="3" id="KW-1185">Reference proteome</keyword>
<keyword evidence="1" id="KW-0812">Transmembrane</keyword>
<dbReference type="STRING" id="69014.TK0905"/>
<dbReference type="KEGG" id="tko:TK0905"/>
<gene>
    <name evidence="2" type="ordered locus">TK0905</name>
</gene>
<dbReference type="AlphaFoldDB" id="Q5JI48"/>
<dbReference type="Proteomes" id="UP000000536">
    <property type="component" value="Chromosome"/>
</dbReference>
<evidence type="ECO:0000313" key="2">
    <source>
        <dbReference type="EMBL" id="BAD85094.1"/>
    </source>
</evidence>
<protein>
    <submittedName>
        <fullName evidence="2">Hypothetical membrane protein</fullName>
    </submittedName>
</protein>
<name>Q5JI48_THEKO</name>
<dbReference type="eggNOG" id="arCOG10054">
    <property type="taxonomic scope" value="Archaea"/>
</dbReference>
<reference evidence="2 3" key="1">
    <citation type="journal article" date="2005" name="Genome Res.">
        <title>Complete genome sequence of the hyperthermophilic archaeon Thermococcus kodakaraensis KOD1 and comparison with Pyrococcus genomes.</title>
        <authorList>
            <person name="Fukui T."/>
            <person name="Atomi H."/>
            <person name="Kanai T."/>
            <person name="Matsumi R."/>
            <person name="Fujiwara S."/>
            <person name="Imanaka T."/>
        </authorList>
    </citation>
    <scope>NUCLEOTIDE SEQUENCE [LARGE SCALE GENOMIC DNA]</scope>
    <source>
        <strain evidence="3">ATCC BAA-918 / JCM 12380 / KOD1</strain>
    </source>
</reference>
<accession>Q5JI48</accession>
<keyword evidence="1" id="KW-1133">Transmembrane helix</keyword>
<proteinExistence type="predicted"/>
<feature type="transmembrane region" description="Helical" evidence="1">
    <location>
        <begin position="33"/>
        <end position="53"/>
    </location>
</feature>
<dbReference type="EMBL" id="AP006878">
    <property type="protein sequence ID" value="BAD85094.1"/>
    <property type="molecule type" value="Genomic_DNA"/>
</dbReference>